<proteinExistence type="predicted"/>
<dbReference type="RefSeq" id="WP_120262095.1">
    <property type="nucleotide sequence ID" value="NZ_RAPY01000008.1"/>
</dbReference>
<reference evidence="1 2" key="1">
    <citation type="submission" date="2018-09" db="EMBL/GenBank/DDBJ databases">
        <title>Genomic Encyclopedia of Type Strains, Phase III (KMG-III): the genomes of soil and plant-associated and newly described type strains.</title>
        <authorList>
            <person name="Whitman W."/>
        </authorList>
    </citation>
    <scope>NUCLEOTIDE SEQUENCE [LARGE SCALE GENOMIC DNA]</scope>
    <source>
        <strain evidence="1 2">CECT 7938</strain>
    </source>
</reference>
<dbReference type="InterPro" id="IPR007398">
    <property type="entry name" value="BioG"/>
</dbReference>
<evidence type="ECO:0000313" key="1">
    <source>
        <dbReference type="EMBL" id="RKE42629.1"/>
    </source>
</evidence>
<organism evidence="1 2">
    <name type="scientific">Sphingobacterium detergens</name>
    <dbReference type="NCBI Taxonomy" id="1145106"/>
    <lineage>
        <taxon>Bacteria</taxon>
        <taxon>Pseudomonadati</taxon>
        <taxon>Bacteroidota</taxon>
        <taxon>Sphingobacteriia</taxon>
        <taxon>Sphingobacteriales</taxon>
        <taxon>Sphingobacteriaceae</taxon>
        <taxon>Sphingobacterium</taxon>
    </lineage>
</organism>
<dbReference type="SUPFAM" id="SSF53474">
    <property type="entry name" value="alpha/beta-Hydrolases"/>
    <property type="match status" value="1"/>
</dbReference>
<dbReference type="OrthoDB" id="7688089at2"/>
<dbReference type="Pfam" id="PF04301">
    <property type="entry name" value="BioG"/>
    <property type="match status" value="1"/>
</dbReference>
<evidence type="ECO:0000313" key="2">
    <source>
        <dbReference type="Proteomes" id="UP000286246"/>
    </source>
</evidence>
<comment type="caution">
    <text evidence="1">The sequence shown here is derived from an EMBL/GenBank/DDBJ whole genome shotgun (WGS) entry which is preliminary data.</text>
</comment>
<keyword evidence="2" id="KW-1185">Reference proteome</keyword>
<protein>
    <submittedName>
        <fullName evidence="1">Biotin synthesis protein BioG</fullName>
    </submittedName>
</protein>
<dbReference type="EMBL" id="RAPY01000008">
    <property type="protein sequence ID" value="RKE42629.1"/>
    <property type="molecule type" value="Genomic_DNA"/>
</dbReference>
<gene>
    <name evidence="1" type="ORF">DFQ12_5545</name>
</gene>
<dbReference type="AlphaFoldDB" id="A0A420ADT0"/>
<dbReference type="Proteomes" id="UP000286246">
    <property type="component" value="Unassembled WGS sequence"/>
</dbReference>
<name>A0A420ADT0_SPHD1</name>
<accession>A0A420ADT0</accession>
<dbReference type="InterPro" id="IPR029058">
    <property type="entry name" value="AB_hydrolase_fold"/>
</dbReference>
<sequence length="235" mass="26927">MIFKKITHALHPVNPDNLVSLNNTISSNKKLVLFFVGWGMDEHLFSDYARSGQDLMIAYDYSSLTLDENLLKGYEEIRVFAWSMGVWAASQVLPKLQMQHYPISTCTAINGTPFPIDDNRGIPVQVFQSTLNTLSEKTLDKFRLRMCGSREMLNHFLAKAPRRDIASLRTELTAIEEQATAQSATAFQWDEAYIGNDDRIFSPENQQRAWAHTPHKCVDMAHYPEKLFKQLLQEI</sequence>